<keyword evidence="2" id="KW-0472">Membrane</keyword>
<comment type="caution">
    <text evidence="3">The sequence shown here is derived from an EMBL/GenBank/DDBJ whole genome shotgun (WGS) entry which is preliminary data.</text>
</comment>
<reference evidence="3" key="1">
    <citation type="submission" date="2021-01" db="EMBL/GenBank/DDBJ databases">
        <title>Whole genome shotgun sequence of Cellulomonas chitinilytica NBRC 110799.</title>
        <authorList>
            <person name="Komaki H."/>
            <person name="Tamura T."/>
        </authorList>
    </citation>
    <scope>NUCLEOTIDE SEQUENCE</scope>
    <source>
        <strain evidence="3">NBRC 110799</strain>
    </source>
</reference>
<dbReference type="AlphaFoldDB" id="A0A919P8E2"/>
<feature type="region of interest" description="Disordered" evidence="1">
    <location>
        <begin position="1"/>
        <end position="31"/>
    </location>
</feature>
<proteinExistence type="predicted"/>
<accession>A0A919P8E2</accession>
<name>A0A919P8E2_9CELL</name>
<dbReference type="Proteomes" id="UP000632740">
    <property type="component" value="Unassembled WGS sequence"/>
</dbReference>
<feature type="transmembrane region" description="Helical" evidence="2">
    <location>
        <begin position="44"/>
        <end position="64"/>
    </location>
</feature>
<evidence type="ECO:0000313" key="3">
    <source>
        <dbReference type="EMBL" id="GIG23164.1"/>
    </source>
</evidence>
<gene>
    <name evidence="3" type="ORF">Cch01nite_38880</name>
</gene>
<dbReference type="EMBL" id="BONK01000016">
    <property type="protein sequence ID" value="GIG23164.1"/>
    <property type="molecule type" value="Genomic_DNA"/>
</dbReference>
<keyword evidence="4" id="KW-1185">Reference proteome</keyword>
<keyword evidence="2" id="KW-0812">Transmembrane</keyword>
<evidence type="ECO:0000313" key="4">
    <source>
        <dbReference type="Proteomes" id="UP000632740"/>
    </source>
</evidence>
<protein>
    <recommendedName>
        <fullName evidence="5">Cell division protein FtsL</fullName>
    </recommendedName>
</protein>
<evidence type="ECO:0000256" key="2">
    <source>
        <dbReference type="SAM" id="Phobius"/>
    </source>
</evidence>
<evidence type="ECO:0000256" key="1">
    <source>
        <dbReference type="SAM" id="MobiDB-lite"/>
    </source>
</evidence>
<dbReference type="RefSeq" id="WP_203758163.1">
    <property type="nucleotide sequence ID" value="NZ_BONK01000016.1"/>
</dbReference>
<sequence length="141" mass="14550">MSAQSAVRTSAARAYPAPARPRPEQSPAPRLLLVRAPQTTRTRVPFVLACMAILAGALLSALLLNTQMAQGSYEQHRLANELGKLDQDQKDLGAELDRRAAPAQLAQAAQGLGMVPADGTGWVTLSDGTVQGAPAPAGAGG</sequence>
<evidence type="ECO:0008006" key="5">
    <source>
        <dbReference type="Google" id="ProtNLM"/>
    </source>
</evidence>
<keyword evidence="2" id="KW-1133">Transmembrane helix</keyword>
<organism evidence="3 4">
    <name type="scientific">Cellulomonas chitinilytica</name>
    <dbReference type="NCBI Taxonomy" id="398759"/>
    <lineage>
        <taxon>Bacteria</taxon>
        <taxon>Bacillati</taxon>
        <taxon>Actinomycetota</taxon>
        <taxon>Actinomycetes</taxon>
        <taxon>Micrococcales</taxon>
        <taxon>Cellulomonadaceae</taxon>
        <taxon>Cellulomonas</taxon>
    </lineage>
</organism>